<dbReference type="STRING" id="101091.A0A1C7NBP2"/>
<feature type="domain" description="PAS" evidence="1">
    <location>
        <begin position="1"/>
        <end position="63"/>
    </location>
</feature>
<dbReference type="SMART" id="SM00091">
    <property type="entry name" value="PAS"/>
    <property type="match status" value="2"/>
</dbReference>
<dbReference type="SUPFAM" id="SSF55785">
    <property type="entry name" value="PYP-like sensor domain (PAS domain)"/>
    <property type="match status" value="2"/>
</dbReference>
<dbReference type="InterPro" id="IPR000014">
    <property type="entry name" value="PAS"/>
</dbReference>
<keyword evidence="3" id="KW-1185">Reference proteome</keyword>
<dbReference type="EMBL" id="LUGH01000291">
    <property type="protein sequence ID" value="OBZ86537.1"/>
    <property type="molecule type" value="Genomic_DNA"/>
</dbReference>
<sequence length="265" mass="30129">MEINYITIYDNTPEAKVLFVSESVTDVLGWQPEDLLGHGGYAITHPDERHALALIHSTNVKNERMSSVTSYRSRHKKGHYINTDVVIHYCYDVLIATHFAVVSTDCIKHKFRTSSADEAYVIQPDGTIQLTGAWNDSQQRIKTLLTNKNPWMEVTDQTREPRFCLFLNRYSNQNIIVFATKMSASLVGLDPFDCIGQSLLNYIDPKDRESVSKQIQLSKSNDMVTRMRFQWVTPQETLVPVEAVCSCTYDGLVIVVRSMPMAITT</sequence>
<reference evidence="2 3" key="1">
    <citation type="submission" date="2016-03" db="EMBL/GenBank/DDBJ databases">
        <title>Choanephora cucurbitarum.</title>
        <authorList>
            <person name="Min B."/>
            <person name="Park H."/>
            <person name="Park J.-H."/>
            <person name="Shin H.-D."/>
            <person name="Choi I.-G."/>
        </authorList>
    </citation>
    <scope>NUCLEOTIDE SEQUENCE [LARGE SCALE GENOMIC DNA]</scope>
    <source>
        <strain evidence="2 3">KUS-F28377</strain>
    </source>
</reference>
<dbReference type="NCBIfam" id="TIGR00229">
    <property type="entry name" value="sensory_box"/>
    <property type="match status" value="1"/>
</dbReference>
<feature type="domain" description="PAS" evidence="1">
    <location>
        <begin position="176"/>
        <end position="222"/>
    </location>
</feature>
<dbReference type="OrthoDB" id="411251at2759"/>
<comment type="caution">
    <text evidence="2">The sequence shown here is derived from an EMBL/GenBank/DDBJ whole genome shotgun (WGS) entry which is preliminary data.</text>
</comment>
<proteinExistence type="predicted"/>
<dbReference type="AlphaFoldDB" id="A0A1C7NBP2"/>
<dbReference type="CDD" id="cd00130">
    <property type="entry name" value="PAS"/>
    <property type="match status" value="2"/>
</dbReference>
<dbReference type="Pfam" id="PF08447">
    <property type="entry name" value="PAS_3"/>
    <property type="match status" value="1"/>
</dbReference>
<dbReference type="Proteomes" id="UP000093000">
    <property type="component" value="Unassembled WGS sequence"/>
</dbReference>
<dbReference type="InterPro" id="IPR035965">
    <property type="entry name" value="PAS-like_dom_sf"/>
</dbReference>
<evidence type="ECO:0000313" key="2">
    <source>
        <dbReference type="EMBL" id="OBZ86537.1"/>
    </source>
</evidence>
<protein>
    <recommendedName>
        <fullName evidence="1">PAS domain-containing protein</fullName>
    </recommendedName>
</protein>
<evidence type="ECO:0000313" key="3">
    <source>
        <dbReference type="Proteomes" id="UP000093000"/>
    </source>
</evidence>
<organism evidence="2 3">
    <name type="scientific">Choanephora cucurbitarum</name>
    <dbReference type="NCBI Taxonomy" id="101091"/>
    <lineage>
        <taxon>Eukaryota</taxon>
        <taxon>Fungi</taxon>
        <taxon>Fungi incertae sedis</taxon>
        <taxon>Mucoromycota</taxon>
        <taxon>Mucoromycotina</taxon>
        <taxon>Mucoromycetes</taxon>
        <taxon>Mucorales</taxon>
        <taxon>Mucorineae</taxon>
        <taxon>Choanephoraceae</taxon>
        <taxon>Choanephoroideae</taxon>
        <taxon>Choanephora</taxon>
    </lineage>
</organism>
<evidence type="ECO:0000259" key="1">
    <source>
        <dbReference type="PROSITE" id="PS50112"/>
    </source>
</evidence>
<gene>
    <name evidence="2" type="ORF">A0J61_05422</name>
</gene>
<dbReference type="InParanoid" id="A0A1C7NBP2"/>
<name>A0A1C7NBP2_9FUNG</name>
<accession>A0A1C7NBP2</accession>
<dbReference type="PROSITE" id="PS50112">
    <property type="entry name" value="PAS"/>
    <property type="match status" value="2"/>
</dbReference>
<dbReference type="Gene3D" id="3.30.450.20">
    <property type="entry name" value="PAS domain"/>
    <property type="match status" value="2"/>
</dbReference>
<dbReference type="InterPro" id="IPR013655">
    <property type="entry name" value="PAS_fold_3"/>
</dbReference>